<proteinExistence type="predicted"/>
<name>A0A9D4EXR8_DREPO</name>
<dbReference type="InterPro" id="IPR036383">
    <property type="entry name" value="TSP1_rpt_sf"/>
</dbReference>
<dbReference type="PROSITE" id="PS50092">
    <property type="entry name" value="TSP1"/>
    <property type="match status" value="1"/>
</dbReference>
<dbReference type="InterPro" id="IPR000884">
    <property type="entry name" value="TSP1_rpt"/>
</dbReference>
<organism evidence="1 2">
    <name type="scientific">Dreissena polymorpha</name>
    <name type="common">Zebra mussel</name>
    <name type="synonym">Mytilus polymorpha</name>
    <dbReference type="NCBI Taxonomy" id="45954"/>
    <lineage>
        <taxon>Eukaryota</taxon>
        <taxon>Metazoa</taxon>
        <taxon>Spiralia</taxon>
        <taxon>Lophotrochozoa</taxon>
        <taxon>Mollusca</taxon>
        <taxon>Bivalvia</taxon>
        <taxon>Autobranchia</taxon>
        <taxon>Heteroconchia</taxon>
        <taxon>Euheterodonta</taxon>
        <taxon>Imparidentia</taxon>
        <taxon>Neoheterodontei</taxon>
        <taxon>Myida</taxon>
        <taxon>Dreissenoidea</taxon>
        <taxon>Dreissenidae</taxon>
        <taxon>Dreissena</taxon>
    </lineage>
</organism>
<dbReference type="SUPFAM" id="SSF82895">
    <property type="entry name" value="TSP-1 type 1 repeat"/>
    <property type="match status" value="1"/>
</dbReference>
<dbReference type="Proteomes" id="UP000828390">
    <property type="component" value="Unassembled WGS sequence"/>
</dbReference>
<keyword evidence="2" id="KW-1185">Reference proteome</keyword>
<accession>A0A9D4EXR8</accession>
<comment type="caution">
    <text evidence="1">The sequence shown here is derived from an EMBL/GenBank/DDBJ whole genome shotgun (WGS) entry which is preliminary data.</text>
</comment>
<evidence type="ECO:0000313" key="1">
    <source>
        <dbReference type="EMBL" id="KAH3787393.1"/>
    </source>
</evidence>
<dbReference type="EMBL" id="JAIWYP010000008">
    <property type="protein sequence ID" value="KAH3787393.1"/>
    <property type="molecule type" value="Genomic_DNA"/>
</dbReference>
<evidence type="ECO:0000313" key="2">
    <source>
        <dbReference type="Proteomes" id="UP000828390"/>
    </source>
</evidence>
<dbReference type="AlphaFoldDB" id="A0A9D4EXR8"/>
<reference evidence="1" key="2">
    <citation type="submission" date="2020-11" db="EMBL/GenBank/DDBJ databases">
        <authorList>
            <person name="McCartney M.A."/>
            <person name="Auch B."/>
            <person name="Kono T."/>
            <person name="Mallez S."/>
            <person name="Becker A."/>
            <person name="Gohl D.M."/>
            <person name="Silverstein K.A.T."/>
            <person name="Koren S."/>
            <person name="Bechman K.B."/>
            <person name="Herman A."/>
            <person name="Abrahante J.E."/>
            <person name="Garbe J."/>
        </authorList>
    </citation>
    <scope>NUCLEOTIDE SEQUENCE</scope>
    <source>
        <strain evidence="1">Duluth1</strain>
        <tissue evidence="1">Whole animal</tissue>
    </source>
</reference>
<sequence length="163" mass="18396">MHQNISKVFYCKNNRWVVRTDNSNIGMGHENSRFNRKHKRFVVDGGSFESISVIGPILDQNECHCKWGQWQSWSSCTTSCLGIGGIQTRRRTLYHDSRSECFRADACSYSHLDNQSIVCNSMCYPDGTILIGGNYPNIQIYRQLPCSCPRGTIGTPGACCQCI</sequence>
<dbReference type="Gene3D" id="2.20.100.10">
    <property type="entry name" value="Thrombospondin type-1 (TSP1) repeat"/>
    <property type="match status" value="1"/>
</dbReference>
<gene>
    <name evidence="1" type="ORF">DPMN_165517</name>
</gene>
<protein>
    <submittedName>
        <fullName evidence="1">Uncharacterized protein</fullName>
    </submittedName>
</protein>
<reference evidence="1" key="1">
    <citation type="journal article" date="2019" name="bioRxiv">
        <title>The Genome of the Zebra Mussel, Dreissena polymorpha: A Resource for Invasive Species Research.</title>
        <authorList>
            <person name="McCartney M.A."/>
            <person name="Auch B."/>
            <person name="Kono T."/>
            <person name="Mallez S."/>
            <person name="Zhang Y."/>
            <person name="Obille A."/>
            <person name="Becker A."/>
            <person name="Abrahante J.E."/>
            <person name="Garbe J."/>
            <person name="Badalamenti J.P."/>
            <person name="Herman A."/>
            <person name="Mangelson H."/>
            <person name="Liachko I."/>
            <person name="Sullivan S."/>
            <person name="Sone E.D."/>
            <person name="Koren S."/>
            <person name="Silverstein K.A.T."/>
            <person name="Beckman K.B."/>
            <person name="Gohl D.M."/>
        </authorList>
    </citation>
    <scope>NUCLEOTIDE SEQUENCE</scope>
    <source>
        <strain evidence="1">Duluth1</strain>
        <tissue evidence="1">Whole animal</tissue>
    </source>
</reference>